<comment type="caution">
    <text evidence="1">The sequence shown here is derived from an EMBL/GenBank/DDBJ whole genome shotgun (WGS) entry which is preliminary data.</text>
</comment>
<keyword evidence="2" id="KW-1185">Reference proteome</keyword>
<proteinExistence type="predicted"/>
<protein>
    <submittedName>
        <fullName evidence="1">Uncharacterized protein</fullName>
    </submittedName>
</protein>
<reference evidence="1" key="1">
    <citation type="submission" date="2023-10" db="EMBL/GenBank/DDBJ databases">
        <title>Genome assembly of Pristionchus species.</title>
        <authorList>
            <person name="Yoshida K."/>
            <person name="Sommer R.J."/>
        </authorList>
    </citation>
    <scope>NUCLEOTIDE SEQUENCE</scope>
    <source>
        <strain evidence="1">RS0144</strain>
    </source>
</reference>
<dbReference type="AlphaFoldDB" id="A0AAV5T4Y1"/>
<accession>A0AAV5T4Y1</accession>
<dbReference type="Proteomes" id="UP001432027">
    <property type="component" value="Unassembled WGS sequence"/>
</dbReference>
<feature type="non-terminal residue" evidence="1">
    <location>
        <position position="1"/>
    </location>
</feature>
<gene>
    <name evidence="1" type="ORF">PENTCL1PPCAC_12508</name>
</gene>
<name>A0AAV5T4Y1_9BILA</name>
<sequence>LFRGMADSEELLNRIKDARRKTFDNRSSVPLGSVIHKSVDILRKLIQSDAEPEDCNNDR</sequence>
<evidence type="ECO:0000313" key="1">
    <source>
        <dbReference type="EMBL" id="GMS90333.1"/>
    </source>
</evidence>
<dbReference type="EMBL" id="BTSX01000003">
    <property type="protein sequence ID" value="GMS90333.1"/>
    <property type="molecule type" value="Genomic_DNA"/>
</dbReference>
<organism evidence="1 2">
    <name type="scientific">Pristionchus entomophagus</name>
    <dbReference type="NCBI Taxonomy" id="358040"/>
    <lineage>
        <taxon>Eukaryota</taxon>
        <taxon>Metazoa</taxon>
        <taxon>Ecdysozoa</taxon>
        <taxon>Nematoda</taxon>
        <taxon>Chromadorea</taxon>
        <taxon>Rhabditida</taxon>
        <taxon>Rhabditina</taxon>
        <taxon>Diplogasteromorpha</taxon>
        <taxon>Diplogasteroidea</taxon>
        <taxon>Neodiplogasteridae</taxon>
        <taxon>Pristionchus</taxon>
    </lineage>
</organism>
<evidence type="ECO:0000313" key="2">
    <source>
        <dbReference type="Proteomes" id="UP001432027"/>
    </source>
</evidence>